<gene>
    <name evidence="1" type="ORF">AVDCRST_MAG03-2431</name>
</gene>
<sequence>MEGREEVCLAEEAERLRRSGLGVDEVASRMGVDAAWVETVVSPPEDNEEITPEKD</sequence>
<dbReference type="AlphaFoldDB" id="A0A6J4PLE2"/>
<dbReference type="EMBL" id="CADCUT010000151">
    <property type="protein sequence ID" value="CAA9419343.1"/>
    <property type="molecule type" value="Genomic_DNA"/>
</dbReference>
<name>A0A6J4PLE2_9ACTN</name>
<protein>
    <submittedName>
        <fullName evidence="1">Uncharacterized protein</fullName>
    </submittedName>
</protein>
<accession>A0A6J4PLE2</accession>
<evidence type="ECO:0000313" key="1">
    <source>
        <dbReference type="EMBL" id="CAA9419343.1"/>
    </source>
</evidence>
<organism evidence="1">
    <name type="scientific">uncultured Rubrobacteraceae bacterium</name>
    <dbReference type="NCBI Taxonomy" id="349277"/>
    <lineage>
        <taxon>Bacteria</taxon>
        <taxon>Bacillati</taxon>
        <taxon>Actinomycetota</taxon>
        <taxon>Rubrobacteria</taxon>
        <taxon>Rubrobacterales</taxon>
        <taxon>Rubrobacteraceae</taxon>
        <taxon>environmental samples</taxon>
    </lineage>
</organism>
<reference evidence="1" key="1">
    <citation type="submission" date="2020-02" db="EMBL/GenBank/DDBJ databases">
        <authorList>
            <person name="Meier V. D."/>
        </authorList>
    </citation>
    <scope>NUCLEOTIDE SEQUENCE</scope>
    <source>
        <strain evidence="1">AVDCRST_MAG03</strain>
    </source>
</reference>
<proteinExistence type="predicted"/>